<dbReference type="AlphaFoldDB" id="A0ABD2VSK9"/>
<dbReference type="Proteomes" id="UP001627154">
    <property type="component" value="Unassembled WGS sequence"/>
</dbReference>
<dbReference type="PANTHER" id="PTHR24124:SF14">
    <property type="entry name" value="CHROMOSOME UNDETERMINED SCAFFOLD_25, WHOLE GENOME SHOTGUN SEQUENCE"/>
    <property type="match status" value="1"/>
</dbReference>
<comment type="caution">
    <text evidence="4">The sequence shown here is derived from an EMBL/GenBank/DDBJ whole genome shotgun (WGS) entry which is preliminary data.</text>
</comment>
<dbReference type="Pfam" id="PF12796">
    <property type="entry name" value="Ank_2"/>
    <property type="match status" value="3"/>
</dbReference>
<accession>A0ABD2VSK9</accession>
<feature type="repeat" description="ANK" evidence="3">
    <location>
        <begin position="329"/>
        <end position="361"/>
    </location>
</feature>
<dbReference type="Gene3D" id="1.25.40.20">
    <property type="entry name" value="Ankyrin repeat-containing domain"/>
    <property type="match status" value="2"/>
</dbReference>
<feature type="repeat" description="ANK" evidence="3">
    <location>
        <begin position="179"/>
        <end position="216"/>
    </location>
</feature>
<organism evidence="4 5">
    <name type="scientific">Trichogramma kaykai</name>
    <dbReference type="NCBI Taxonomy" id="54128"/>
    <lineage>
        <taxon>Eukaryota</taxon>
        <taxon>Metazoa</taxon>
        <taxon>Ecdysozoa</taxon>
        <taxon>Arthropoda</taxon>
        <taxon>Hexapoda</taxon>
        <taxon>Insecta</taxon>
        <taxon>Pterygota</taxon>
        <taxon>Neoptera</taxon>
        <taxon>Endopterygota</taxon>
        <taxon>Hymenoptera</taxon>
        <taxon>Apocrita</taxon>
        <taxon>Proctotrupomorpha</taxon>
        <taxon>Chalcidoidea</taxon>
        <taxon>Trichogrammatidae</taxon>
        <taxon>Trichogramma</taxon>
    </lineage>
</organism>
<dbReference type="PROSITE" id="PS50297">
    <property type="entry name" value="ANK_REP_REGION"/>
    <property type="match status" value="5"/>
</dbReference>
<dbReference type="SUPFAM" id="SSF48403">
    <property type="entry name" value="Ankyrin repeat"/>
    <property type="match status" value="2"/>
</dbReference>
<evidence type="ECO:0000313" key="4">
    <source>
        <dbReference type="EMBL" id="KAL3383736.1"/>
    </source>
</evidence>
<dbReference type="EMBL" id="JBJJXI010000182">
    <property type="protein sequence ID" value="KAL3383736.1"/>
    <property type="molecule type" value="Genomic_DNA"/>
</dbReference>
<evidence type="ECO:0000256" key="1">
    <source>
        <dbReference type="ARBA" id="ARBA00022737"/>
    </source>
</evidence>
<protein>
    <submittedName>
        <fullName evidence="4">Uncharacterized protein</fullName>
    </submittedName>
</protein>
<name>A0ABD2VSK9_9HYME</name>
<evidence type="ECO:0000313" key="5">
    <source>
        <dbReference type="Proteomes" id="UP001627154"/>
    </source>
</evidence>
<keyword evidence="1" id="KW-0677">Repeat</keyword>
<feature type="repeat" description="ANK" evidence="3">
    <location>
        <begin position="407"/>
        <end position="439"/>
    </location>
</feature>
<feature type="repeat" description="ANK" evidence="3">
    <location>
        <begin position="558"/>
        <end position="586"/>
    </location>
</feature>
<dbReference type="PANTHER" id="PTHR24124">
    <property type="entry name" value="ANKYRIN REPEAT FAMILY A"/>
    <property type="match status" value="1"/>
</dbReference>
<dbReference type="InterPro" id="IPR002110">
    <property type="entry name" value="Ankyrin_rpt"/>
</dbReference>
<evidence type="ECO:0000256" key="3">
    <source>
        <dbReference type="PROSITE-ProRule" id="PRU00023"/>
    </source>
</evidence>
<dbReference type="PROSITE" id="PS50088">
    <property type="entry name" value="ANK_REPEAT"/>
    <property type="match status" value="7"/>
</dbReference>
<evidence type="ECO:0000256" key="2">
    <source>
        <dbReference type="ARBA" id="ARBA00023043"/>
    </source>
</evidence>
<dbReference type="InterPro" id="IPR036770">
    <property type="entry name" value="Ankyrin_rpt-contain_sf"/>
</dbReference>
<feature type="repeat" description="ANK" evidence="3">
    <location>
        <begin position="145"/>
        <end position="177"/>
    </location>
</feature>
<feature type="repeat" description="ANK" evidence="3">
    <location>
        <begin position="484"/>
        <end position="516"/>
    </location>
</feature>
<dbReference type="Pfam" id="PF13857">
    <property type="entry name" value="Ank_5"/>
    <property type="match status" value="1"/>
</dbReference>
<feature type="repeat" description="ANK" evidence="3">
    <location>
        <begin position="256"/>
        <end position="288"/>
    </location>
</feature>
<proteinExistence type="predicted"/>
<keyword evidence="5" id="KW-1185">Reference proteome</keyword>
<sequence length="783" mass="89998">MDHFNQDDLLKLKSLLKEVNWGIEEQRVELLHRVINLFNEWNGQLPNLLDVFRSDEIDWLISEVVSKHMTGRGEDISRPKGLIDFVISTGYKNKPLVDEDGKPALNRTTPLHHAARNIRGFKLRRVIGKLFKIYNRIDVNYIDDSGRTHFHVACMSGHYDVVKGFLDFGQDPNQLLTETGDSSLLLALQNCDCISECNKVIELLLRRGADPNLTDKFGWAPFHWICEDQNIDAAKMLFEMCDEKHVPVQVNVQDKFDRTPLHIALVHSSRTLMKILLRRGADPHVADEKGDTALHYICIEDHVNRLLQKFFKICDGIGHKVQVNVRNKMDQTPLHTSLDHHNRHLVEFLLRRGADPNVVDKYGLAPLHIILKSKTSLTPNEDDFVEVFFNINDEIQQTVQVDVQDHEGKTPLLYALLWKCRKTAEYLLRRGAKPGLADKNRSTPLHFLSEMNGSIDLVKMLFEFSKDEIWWSSEKVNVNAIDKWGRTPLHLALLSNNKKVAKLLLKKGADPILATEKGSTPLHLMSKTYYDNYDLVNNLFKISNKKNQLVQVDARDSKGLTPLQWAVANFLPGVVDALMDHGADLSSFVFPDSILFKESFTLHRIEEFKLMSTSRAMSIVQCLEKRGYVVDRSDAINIMKFFIEQGLFAKSADVKINWDDEQEFVKKTKEVMINSSLSLYDLIRLRPEEAVKLLACADCLAFSHSVDLSKLPRGPKAACTAHLCELMSRRFFRRWALESFWKLIWYRLPIECCEMIMEPLMNEDLYNICLADQNQCLKGNIFM</sequence>
<dbReference type="SMART" id="SM00248">
    <property type="entry name" value="ANK"/>
    <property type="match status" value="13"/>
</dbReference>
<dbReference type="PRINTS" id="PR01415">
    <property type="entry name" value="ANKYRIN"/>
</dbReference>
<reference evidence="4 5" key="1">
    <citation type="journal article" date="2024" name="bioRxiv">
        <title>A reference genome for Trichogramma kaykai: A tiny desert-dwelling parasitoid wasp with competing sex-ratio distorters.</title>
        <authorList>
            <person name="Culotta J."/>
            <person name="Lindsey A.R."/>
        </authorList>
    </citation>
    <scope>NUCLEOTIDE SEQUENCE [LARGE SCALE GENOMIC DNA]</scope>
    <source>
        <strain evidence="4 5">KSX58</strain>
    </source>
</reference>
<keyword evidence="2 3" id="KW-0040">ANK repeat</keyword>
<gene>
    <name evidence="4" type="ORF">TKK_020403</name>
</gene>